<dbReference type="InterPro" id="IPR004626">
    <property type="entry name" value="RarD"/>
</dbReference>
<keyword evidence="5 8" id="KW-0812">Transmembrane</keyword>
<reference evidence="10 11" key="1">
    <citation type="submission" date="2017-01" db="EMBL/GenBank/DDBJ databases">
        <authorList>
            <person name="Mah S.A."/>
            <person name="Swanson W.J."/>
            <person name="Moy G.W."/>
            <person name="Vacquier V.D."/>
        </authorList>
    </citation>
    <scope>NUCLEOTIDE SEQUENCE [LARGE SCALE GENOMIC DNA]</scope>
    <source>
        <strain evidence="10 11">DSM 29590</strain>
    </source>
</reference>
<evidence type="ECO:0000313" key="10">
    <source>
        <dbReference type="EMBL" id="SIS16759.1"/>
    </source>
</evidence>
<accession>A0A1N7GW20</accession>
<evidence type="ECO:0000256" key="4">
    <source>
        <dbReference type="ARBA" id="ARBA00022475"/>
    </source>
</evidence>
<dbReference type="InterPro" id="IPR000620">
    <property type="entry name" value="EamA_dom"/>
</dbReference>
<evidence type="ECO:0000256" key="8">
    <source>
        <dbReference type="SAM" id="Phobius"/>
    </source>
</evidence>
<dbReference type="AlphaFoldDB" id="A0A1N7GW20"/>
<feature type="transmembrane region" description="Helical" evidence="8">
    <location>
        <begin position="7"/>
        <end position="25"/>
    </location>
</feature>
<dbReference type="OrthoDB" id="369870at2"/>
<evidence type="ECO:0000256" key="5">
    <source>
        <dbReference type="ARBA" id="ARBA00022692"/>
    </source>
</evidence>
<comment type="subcellular location">
    <subcellularLocation>
        <location evidence="1">Cell membrane</location>
        <topology evidence="1">Multi-pass membrane protein</topology>
    </subcellularLocation>
</comment>
<feature type="transmembrane region" description="Helical" evidence="8">
    <location>
        <begin position="203"/>
        <end position="227"/>
    </location>
</feature>
<comment type="similarity">
    <text evidence="2">Belongs to the EamA transporter family.</text>
</comment>
<feature type="transmembrane region" description="Helical" evidence="8">
    <location>
        <begin position="126"/>
        <end position="143"/>
    </location>
</feature>
<dbReference type="RefSeq" id="WP_076533798.1">
    <property type="nucleotide sequence ID" value="NZ_FOAC01000005.1"/>
</dbReference>
<keyword evidence="6 8" id="KW-1133">Transmembrane helix</keyword>
<keyword evidence="7 8" id="KW-0472">Membrane</keyword>
<evidence type="ECO:0000256" key="3">
    <source>
        <dbReference type="ARBA" id="ARBA00022448"/>
    </source>
</evidence>
<dbReference type="EMBL" id="FTNV01000002">
    <property type="protein sequence ID" value="SIS16759.1"/>
    <property type="molecule type" value="Genomic_DNA"/>
</dbReference>
<dbReference type="PANTHER" id="PTHR22911">
    <property type="entry name" value="ACYL-MALONYL CONDENSING ENZYME-RELATED"/>
    <property type="match status" value="1"/>
</dbReference>
<keyword evidence="11" id="KW-1185">Reference proteome</keyword>
<evidence type="ECO:0000256" key="6">
    <source>
        <dbReference type="ARBA" id="ARBA00022989"/>
    </source>
</evidence>
<dbReference type="Proteomes" id="UP000186019">
    <property type="component" value="Unassembled WGS sequence"/>
</dbReference>
<feature type="transmembrane region" description="Helical" evidence="8">
    <location>
        <begin position="70"/>
        <end position="96"/>
    </location>
</feature>
<sequence>MTEEAKGVLAMIGACVVWGLSGVYYKLLDHVPPLEILVHRTLWAFLFFLLVLAFQGRLRALPRAIATPRTFGIVAIAALMISINWFVFISSILFGYATEASMGYYIFPLTAVLAGALFYREKLNRPQMISVGLATLAVVILSVGLQVAPWVALILAFSFAAYGVVKKSLDTGPIVSVTAEVALLSPFAAAWLVVIQLQGTGHFGANFITTGLLIFAGIITSIPLILFSYATRRVSLATIGLVQYLNPTLQFLVATLIFREVFTLWHAIAFGLIWTALAIYTASSWRRGRAARKASRAASTSGTTV</sequence>
<organism evidence="10 11">
    <name type="scientific">Roseovarius nanhaiticus</name>
    <dbReference type="NCBI Taxonomy" id="573024"/>
    <lineage>
        <taxon>Bacteria</taxon>
        <taxon>Pseudomonadati</taxon>
        <taxon>Pseudomonadota</taxon>
        <taxon>Alphaproteobacteria</taxon>
        <taxon>Rhodobacterales</taxon>
        <taxon>Roseobacteraceae</taxon>
        <taxon>Roseovarius</taxon>
    </lineage>
</organism>
<dbReference type="NCBIfam" id="TIGR00688">
    <property type="entry name" value="rarD"/>
    <property type="match status" value="1"/>
</dbReference>
<evidence type="ECO:0000256" key="2">
    <source>
        <dbReference type="ARBA" id="ARBA00007362"/>
    </source>
</evidence>
<keyword evidence="4" id="KW-1003">Cell membrane</keyword>
<protein>
    <submittedName>
        <fullName evidence="10">Chloramphenicol-sensitive protein RarD</fullName>
    </submittedName>
</protein>
<dbReference type="PANTHER" id="PTHR22911:SF137">
    <property type="entry name" value="SOLUTE CARRIER FAMILY 35 MEMBER G2-RELATED"/>
    <property type="match status" value="1"/>
</dbReference>
<feature type="transmembrane region" description="Helical" evidence="8">
    <location>
        <begin position="234"/>
        <end position="258"/>
    </location>
</feature>
<keyword evidence="3" id="KW-0813">Transport</keyword>
<feature type="transmembrane region" description="Helical" evidence="8">
    <location>
        <begin position="264"/>
        <end position="283"/>
    </location>
</feature>
<evidence type="ECO:0000259" key="9">
    <source>
        <dbReference type="Pfam" id="PF00892"/>
    </source>
</evidence>
<name>A0A1N7GW20_9RHOB</name>
<dbReference type="STRING" id="573024.SAMN05216208_3441"/>
<dbReference type="GO" id="GO:0005886">
    <property type="term" value="C:plasma membrane"/>
    <property type="evidence" value="ECO:0007669"/>
    <property type="project" value="UniProtKB-SubCell"/>
</dbReference>
<feature type="transmembrane region" description="Helical" evidence="8">
    <location>
        <begin position="102"/>
        <end position="119"/>
    </location>
</feature>
<feature type="transmembrane region" description="Helical" evidence="8">
    <location>
        <begin position="37"/>
        <end position="58"/>
    </location>
</feature>
<proteinExistence type="inferred from homology"/>
<gene>
    <name evidence="10" type="ORF">SAMN05421666_2141</name>
</gene>
<dbReference type="InterPro" id="IPR037185">
    <property type="entry name" value="EmrE-like"/>
</dbReference>
<evidence type="ECO:0000256" key="1">
    <source>
        <dbReference type="ARBA" id="ARBA00004651"/>
    </source>
</evidence>
<feature type="domain" description="EamA" evidence="9">
    <location>
        <begin position="6"/>
        <end position="142"/>
    </location>
</feature>
<evidence type="ECO:0000256" key="7">
    <source>
        <dbReference type="ARBA" id="ARBA00023136"/>
    </source>
</evidence>
<evidence type="ECO:0000313" key="11">
    <source>
        <dbReference type="Proteomes" id="UP000186019"/>
    </source>
</evidence>
<dbReference type="Pfam" id="PF00892">
    <property type="entry name" value="EamA"/>
    <property type="match status" value="1"/>
</dbReference>
<dbReference type="SUPFAM" id="SSF103481">
    <property type="entry name" value="Multidrug resistance efflux transporter EmrE"/>
    <property type="match status" value="2"/>
</dbReference>